<protein>
    <submittedName>
        <fullName evidence="3">Uncharacterized protein</fullName>
    </submittedName>
</protein>
<comment type="caution">
    <text evidence="3">The sequence shown here is derived from an EMBL/GenBank/DDBJ whole genome shotgun (WGS) entry which is preliminary data.</text>
</comment>
<reference evidence="3 4" key="1">
    <citation type="submission" date="2023-08" db="EMBL/GenBank/DDBJ databases">
        <title>A Necator americanus chromosomal reference genome.</title>
        <authorList>
            <person name="Ilik V."/>
            <person name="Petrzelkova K.J."/>
            <person name="Pardy F."/>
            <person name="Fuh T."/>
            <person name="Niatou-Singa F.S."/>
            <person name="Gouil Q."/>
            <person name="Baker L."/>
            <person name="Ritchie M.E."/>
            <person name="Jex A.R."/>
            <person name="Gazzola D."/>
            <person name="Li H."/>
            <person name="Toshio Fujiwara R."/>
            <person name="Zhan B."/>
            <person name="Aroian R.V."/>
            <person name="Pafco B."/>
            <person name="Schwarz E.M."/>
        </authorList>
    </citation>
    <scope>NUCLEOTIDE SEQUENCE [LARGE SCALE GENOMIC DNA]</scope>
    <source>
        <strain evidence="3 4">Aroian</strain>
        <tissue evidence="3">Whole animal</tissue>
    </source>
</reference>
<evidence type="ECO:0000256" key="1">
    <source>
        <dbReference type="SAM" id="MobiDB-lite"/>
    </source>
</evidence>
<keyword evidence="4" id="KW-1185">Reference proteome</keyword>
<organism evidence="3 4">
    <name type="scientific">Necator americanus</name>
    <name type="common">Human hookworm</name>
    <dbReference type="NCBI Taxonomy" id="51031"/>
    <lineage>
        <taxon>Eukaryota</taxon>
        <taxon>Metazoa</taxon>
        <taxon>Ecdysozoa</taxon>
        <taxon>Nematoda</taxon>
        <taxon>Chromadorea</taxon>
        <taxon>Rhabditida</taxon>
        <taxon>Rhabditina</taxon>
        <taxon>Rhabditomorpha</taxon>
        <taxon>Strongyloidea</taxon>
        <taxon>Ancylostomatidae</taxon>
        <taxon>Bunostominae</taxon>
        <taxon>Necator</taxon>
    </lineage>
</organism>
<feature type="compositionally biased region" description="Basic and acidic residues" evidence="1">
    <location>
        <begin position="242"/>
        <end position="254"/>
    </location>
</feature>
<name>A0ABR1D5M4_NECAM</name>
<evidence type="ECO:0000313" key="3">
    <source>
        <dbReference type="EMBL" id="KAK6745510.1"/>
    </source>
</evidence>
<accession>A0ABR1D5M4</accession>
<feature type="compositionally biased region" description="Polar residues" evidence="1">
    <location>
        <begin position="263"/>
        <end position="273"/>
    </location>
</feature>
<dbReference type="EMBL" id="JAVFWL010000003">
    <property type="protein sequence ID" value="KAK6745510.1"/>
    <property type="molecule type" value="Genomic_DNA"/>
</dbReference>
<keyword evidence="2" id="KW-0732">Signal</keyword>
<evidence type="ECO:0000313" key="4">
    <source>
        <dbReference type="Proteomes" id="UP001303046"/>
    </source>
</evidence>
<sequence length="273" mass="29991">MKNLFFLPCLVIFCLSTRVDALVLIDELFGLGVSAIGLLINNRQFTLNTLNYYFSLMENNPALVPDEVQQLMFGLSTQSKRQIVTLVNDVAAGRLILPKDPHQIGSVIAGRVPEVANRFPQALATIRKNQACMSQDTRDEIKQWYLRAAAILAGPRQRLVSGTAAWIADIKDAFDDADDSIKEDVQQCEPAAYRLLESGIITNFAHGARIFSDSVRPIANIGNPENDNKGNPEPENNGNPEPENKGNPEPENKGNPENPEITDATTCAQESTT</sequence>
<feature type="signal peptide" evidence="2">
    <location>
        <begin position="1"/>
        <end position="21"/>
    </location>
</feature>
<proteinExistence type="predicted"/>
<evidence type="ECO:0000256" key="2">
    <source>
        <dbReference type="SAM" id="SignalP"/>
    </source>
</evidence>
<feature type="region of interest" description="Disordered" evidence="1">
    <location>
        <begin position="219"/>
        <end position="273"/>
    </location>
</feature>
<dbReference type="Proteomes" id="UP001303046">
    <property type="component" value="Unassembled WGS sequence"/>
</dbReference>
<gene>
    <name evidence="3" type="primary">Necator_chrIII.g12701</name>
    <name evidence="3" type="ORF">RB195_011934</name>
</gene>
<feature type="chain" id="PRO_5046852774" evidence="2">
    <location>
        <begin position="22"/>
        <end position="273"/>
    </location>
</feature>